<sequence>MKSMTVMMSMIRAWTLQYYRRYFSVIKRYGTKFSTSGKEKFYYEKFSFLSFFKTSFCR</sequence>
<evidence type="ECO:0000313" key="2">
    <source>
        <dbReference type="Proteomes" id="UP001497535"/>
    </source>
</evidence>
<protein>
    <submittedName>
        <fullName evidence="1">Uncharacterized protein</fullName>
    </submittedName>
</protein>
<gene>
    <name evidence="1" type="ORF">MENTE1834_LOCUS26160</name>
</gene>
<name>A0ACB0ZLE1_MELEN</name>
<evidence type="ECO:0000313" key="1">
    <source>
        <dbReference type="EMBL" id="CAK5079081.1"/>
    </source>
</evidence>
<accession>A0ACB0ZLE1</accession>
<comment type="caution">
    <text evidence="1">The sequence shown here is derived from an EMBL/GenBank/DDBJ whole genome shotgun (WGS) entry which is preliminary data.</text>
</comment>
<keyword evidence="2" id="KW-1185">Reference proteome</keyword>
<reference evidence="1" key="1">
    <citation type="submission" date="2023-11" db="EMBL/GenBank/DDBJ databases">
        <authorList>
            <person name="Poullet M."/>
        </authorList>
    </citation>
    <scope>NUCLEOTIDE SEQUENCE</scope>
    <source>
        <strain evidence="1">E1834</strain>
    </source>
</reference>
<dbReference type="Proteomes" id="UP001497535">
    <property type="component" value="Unassembled WGS sequence"/>
</dbReference>
<organism evidence="1 2">
    <name type="scientific">Meloidogyne enterolobii</name>
    <name type="common">Root-knot nematode worm</name>
    <name type="synonym">Meloidogyne mayaguensis</name>
    <dbReference type="NCBI Taxonomy" id="390850"/>
    <lineage>
        <taxon>Eukaryota</taxon>
        <taxon>Metazoa</taxon>
        <taxon>Ecdysozoa</taxon>
        <taxon>Nematoda</taxon>
        <taxon>Chromadorea</taxon>
        <taxon>Rhabditida</taxon>
        <taxon>Tylenchina</taxon>
        <taxon>Tylenchomorpha</taxon>
        <taxon>Tylenchoidea</taxon>
        <taxon>Meloidogynidae</taxon>
        <taxon>Meloidogyninae</taxon>
        <taxon>Meloidogyne</taxon>
    </lineage>
</organism>
<proteinExistence type="predicted"/>
<dbReference type="EMBL" id="CAVMJV010000037">
    <property type="protein sequence ID" value="CAK5079081.1"/>
    <property type="molecule type" value="Genomic_DNA"/>
</dbReference>